<dbReference type="Gene3D" id="3.40.630.30">
    <property type="match status" value="1"/>
</dbReference>
<evidence type="ECO:0000259" key="1">
    <source>
        <dbReference type="PROSITE" id="PS51186"/>
    </source>
</evidence>
<accession>A0ABT0Z5V0</accession>
<dbReference type="PROSITE" id="PS51186">
    <property type="entry name" value="GNAT"/>
    <property type="match status" value="1"/>
</dbReference>
<evidence type="ECO:0000313" key="3">
    <source>
        <dbReference type="Proteomes" id="UP001155077"/>
    </source>
</evidence>
<evidence type="ECO:0000313" key="2">
    <source>
        <dbReference type="EMBL" id="MCM8571114.1"/>
    </source>
</evidence>
<keyword evidence="3" id="KW-1185">Reference proteome</keyword>
<dbReference type="InterPro" id="IPR051531">
    <property type="entry name" value="N-acetyltransferase"/>
</dbReference>
<dbReference type="InterPro" id="IPR016181">
    <property type="entry name" value="Acyl_CoA_acyltransferase"/>
</dbReference>
<name>A0ABT0Z5V0_9FLAO</name>
<dbReference type="RefSeq" id="WP_252115828.1">
    <property type="nucleotide sequence ID" value="NZ_JAMSCK010000009.1"/>
</dbReference>
<protein>
    <submittedName>
        <fullName evidence="2">GNAT family N-acetyltransferase</fullName>
    </submittedName>
</protein>
<reference evidence="2" key="1">
    <citation type="submission" date="2022-06" db="EMBL/GenBank/DDBJ databases">
        <title>Gramella sediminis sp. nov., isolated from deep-sea sediment of the Indian Ocean.</title>
        <authorList>
            <person name="Yang L."/>
        </authorList>
    </citation>
    <scope>NUCLEOTIDE SEQUENCE</scope>
    <source>
        <strain evidence="2">HMD3159</strain>
    </source>
</reference>
<dbReference type="Proteomes" id="UP001155077">
    <property type="component" value="Unassembled WGS sequence"/>
</dbReference>
<feature type="domain" description="N-acetyltransferase" evidence="1">
    <location>
        <begin position="23"/>
        <end position="176"/>
    </location>
</feature>
<gene>
    <name evidence="2" type="ORF">NE848_17080</name>
</gene>
<dbReference type="Pfam" id="PF13302">
    <property type="entry name" value="Acetyltransf_3"/>
    <property type="match status" value="1"/>
</dbReference>
<dbReference type="PANTHER" id="PTHR43792:SF9">
    <property type="entry name" value="RIBOSOMAL-PROTEIN-ALANINE ACETYLTRANSFERASE"/>
    <property type="match status" value="1"/>
</dbReference>
<proteinExistence type="predicted"/>
<comment type="caution">
    <text evidence="2">The sequence shown here is derived from an EMBL/GenBank/DDBJ whole genome shotgun (WGS) entry which is preliminary data.</text>
</comment>
<dbReference type="SUPFAM" id="SSF55729">
    <property type="entry name" value="Acyl-CoA N-acyltransferases (Nat)"/>
    <property type="match status" value="1"/>
</dbReference>
<dbReference type="PANTHER" id="PTHR43792">
    <property type="entry name" value="GNAT FAMILY, PUTATIVE (AFU_ORTHOLOGUE AFUA_3G00765)-RELATED-RELATED"/>
    <property type="match status" value="1"/>
</dbReference>
<sequence length="177" mass="20898">MTENNLNTPRLIIKKIQRADHENIFKGLSHPEVIKFYGVHFDSFEETEEQMNWYENLEKSGSGKWWSIWLRNSEEFCGAIGLNDFHEEHNKAELGFWLLPNHWGNGFIQEAGEKVINYLFKDFKLHRIEAFVESENKNSSKVLKKLGFEYEGCMKESEIKNGKYINVEFYAKINPAR</sequence>
<dbReference type="EMBL" id="JAMSCK010000009">
    <property type="protein sequence ID" value="MCM8571114.1"/>
    <property type="molecule type" value="Genomic_DNA"/>
</dbReference>
<dbReference type="InterPro" id="IPR000182">
    <property type="entry name" value="GNAT_dom"/>
</dbReference>
<organism evidence="2 3">
    <name type="scientific">Gramella jeungdoensis</name>
    <dbReference type="NCBI Taxonomy" id="708091"/>
    <lineage>
        <taxon>Bacteria</taxon>
        <taxon>Pseudomonadati</taxon>
        <taxon>Bacteroidota</taxon>
        <taxon>Flavobacteriia</taxon>
        <taxon>Flavobacteriales</taxon>
        <taxon>Flavobacteriaceae</taxon>
        <taxon>Christiangramia</taxon>
    </lineage>
</organism>